<gene>
    <name evidence="1" type="ORF">ACFFLM_01260</name>
</gene>
<sequence length="159" mass="18689">MGTDIYERWEIRQEGRWQEVELVPPFDWETATDEEEAVLFAHPAFLDRDYRLFAVLADVRNTFGVRPIAPPRGLPQDASATNRLHFAELHSYEFYGLSFVTLSELLAYDWQQIITDSRRIWLPPESLWTAAEPFTTITLPYLRTLVENTDDLRMIFTFD</sequence>
<dbReference type="Proteomes" id="UP001589733">
    <property type="component" value="Unassembled WGS sequence"/>
</dbReference>
<organism evidence="1 2">
    <name type="scientific">Deinococcus oregonensis</name>
    <dbReference type="NCBI Taxonomy" id="1805970"/>
    <lineage>
        <taxon>Bacteria</taxon>
        <taxon>Thermotogati</taxon>
        <taxon>Deinococcota</taxon>
        <taxon>Deinococci</taxon>
        <taxon>Deinococcales</taxon>
        <taxon>Deinococcaceae</taxon>
        <taxon>Deinococcus</taxon>
    </lineage>
</organism>
<keyword evidence="2" id="KW-1185">Reference proteome</keyword>
<accession>A0ABV6ASZ5</accession>
<evidence type="ECO:0000313" key="2">
    <source>
        <dbReference type="Proteomes" id="UP001589733"/>
    </source>
</evidence>
<dbReference type="RefSeq" id="WP_380004710.1">
    <property type="nucleotide sequence ID" value="NZ_JBHLYR010000008.1"/>
</dbReference>
<protein>
    <submittedName>
        <fullName evidence="1">Uncharacterized protein</fullName>
    </submittedName>
</protein>
<reference evidence="1 2" key="1">
    <citation type="submission" date="2024-09" db="EMBL/GenBank/DDBJ databases">
        <authorList>
            <person name="Sun Q."/>
            <person name="Mori K."/>
        </authorList>
    </citation>
    <scope>NUCLEOTIDE SEQUENCE [LARGE SCALE GENOMIC DNA]</scope>
    <source>
        <strain evidence="1 2">JCM 13503</strain>
    </source>
</reference>
<name>A0ABV6ASZ5_9DEIO</name>
<proteinExistence type="predicted"/>
<dbReference type="EMBL" id="JBHLYR010000008">
    <property type="protein sequence ID" value="MFB9990617.1"/>
    <property type="molecule type" value="Genomic_DNA"/>
</dbReference>
<evidence type="ECO:0000313" key="1">
    <source>
        <dbReference type="EMBL" id="MFB9990617.1"/>
    </source>
</evidence>
<comment type="caution">
    <text evidence="1">The sequence shown here is derived from an EMBL/GenBank/DDBJ whole genome shotgun (WGS) entry which is preliminary data.</text>
</comment>